<accession>A0AAE8BII0</accession>
<dbReference type="RefSeq" id="YP_010658871.1">
    <property type="nucleotide sequence ID" value="NC_070861.1"/>
</dbReference>
<reference evidence="1" key="1">
    <citation type="journal article" date="2021" name="Viruses">
        <title>Novel Viruses That Lyse Plant and Human Strains of Kosakonia cowanii.</title>
        <authorList>
            <person name="Petrzik K."/>
            <person name="Brazdova S."/>
            <person name="Krawczyk K."/>
        </authorList>
    </citation>
    <scope>NUCLEOTIDE SEQUENCE</scope>
</reference>
<dbReference type="KEGG" id="vg:77934833"/>
<organism evidence="1 2">
    <name type="scientific">Kosakonia phage Kc283</name>
    <dbReference type="NCBI Taxonomy" id="2863195"/>
    <lineage>
        <taxon>Viruses</taxon>
        <taxon>Duplodnaviria</taxon>
        <taxon>Heunggongvirae</taxon>
        <taxon>Uroviricota</taxon>
        <taxon>Caudoviricetes</taxon>
        <taxon>Schitoviridae</taxon>
        <taxon>Cbunavirus</taxon>
        <taxon>Cbunavirus Kc283</taxon>
    </lineage>
</organism>
<dbReference type="Proteomes" id="UP000828444">
    <property type="component" value="Segment"/>
</dbReference>
<evidence type="ECO:0000313" key="2">
    <source>
        <dbReference type="Proteomes" id="UP000828444"/>
    </source>
</evidence>
<dbReference type="InterPro" id="IPR025915">
    <property type="entry name" value="Phage_gp49_66"/>
</dbReference>
<dbReference type="GeneID" id="77934833"/>
<evidence type="ECO:0000313" key="1">
    <source>
        <dbReference type="EMBL" id="QYN79884.1"/>
    </source>
</evidence>
<dbReference type="Pfam" id="PF13876">
    <property type="entry name" value="Phage_gp49_66"/>
    <property type="match status" value="1"/>
</dbReference>
<dbReference type="EMBL" id="MZ348421">
    <property type="protein sequence ID" value="QYN79884.1"/>
    <property type="molecule type" value="Genomic_DNA"/>
</dbReference>
<proteinExistence type="predicted"/>
<sequence length="144" mass="15817">MSDLEQKIVAAGADKAPRLTPDYIKSMIKSEFFFTAEEGVQGHQFQTMYADEVHGSGLESMGLLTVCVLVLENGFTIVGHSACASPENFNFEIGCDVARENAIEQIWLLEGYRLKQRLFEEAQTKAALAEFAENNKCEGGGCTI</sequence>
<name>A0AAE8BII0_9CAUD</name>
<protein>
    <submittedName>
        <fullName evidence="1">Uncharacterized protein</fullName>
    </submittedName>
</protein>
<keyword evidence="2" id="KW-1185">Reference proteome</keyword>